<accession>A0A9P9IIT0</accession>
<feature type="region of interest" description="Disordered" evidence="1">
    <location>
        <begin position="225"/>
        <end position="269"/>
    </location>
</feature>
<reference evidence="2" key="1">
    <citation type="journal article" date="2021" name="Nat. Commun.">
        <title>Genetic determinants of endophytism in the Arabidopsis root mycobiome.</title>
        <authorList>
            <person name="Mesny F."/>
            <person name="Miyauchi S."/>
            <person name="Thiergart T."/>
            <person name="Pickel B."/>
            <person name="Atanasova L."/>
            <person name="Karlsson M."/>
            <person name="Huettel B."/>
            <person name="Barry K.W."/>
            <person name="Haridas S."/>
            <person name="Chen C."/>
            <person name="Bauer D."/>
            <person name="Andreopoulos W."/>
            <person name="Pangilinan J."/>
            <person name="LaButti K."/>
            <person name="Riley R."/>
            <person name="Lipzen A."/>
            <person name="Clum A."/>
            <person name="Drula E."/>
            <person name="Henrissat B."/>
            <person name="Kohler A."/>
            <person name="Grigoriev I.V."/>
            <person name="Martin F.M."/>
            <person name="Hacquard S."/>
        </authorList>
    </citation>
    <scope>NUCLEOTIDE SEQUENCE</scope>
    <source>
        <strain evidence="2">MPI-CAGE-CH-0243</strain>
    </source>
</reference>
<evidence type="ECO:0000313" key="2">
    <source>
        <dbReference type="EMBL" id="KAH7120845.1"/>
    </source>
</evidence>
<gene>
    <name evidence="2" type="ORF">B0J11DRAFT_50555</name>
</gene>
<comment type="caution">
    <text evidence="2">The sequence shown here is derived from an EMBL/GenBank/DDBJ whole genome shotgun (WGS) entry which is preliminary data.</text>
</comment>
<dbReference type="Proteomes" id="UP000700596">
    <property type="component" value="Unassembled WGS sequence"/>
</dbReference>
<dbReference type="EMBL" id="JAGMWT010000010">
    <property type="protein sequence ID" value="KAH7120845.1"/>
    <property type="molecule type" value="Genomic_DNA"/>
</dbReference>
<evidence type="ECO:0000256" key="1">
    <source>
        <dbReference type="SAM" id="MobiDB-lite"/>
    </source>
</evidence>
<sequence length="683" mass="77966">MEVVGLIAACSSLAKVCGTVVTSLHSLAETFRHAELSILSIRQECETIQFAWSQIEIWASRHLIDVENCAQLREQLQKSVYWGELVMAALENDLNAAITKSGTFRRRAGLTWNAALFRDHQDRLHSQVQALQLLLHIINLPRDEDRLEVLSLKEKVFRDATESARSIIPSYLSSRPSVYSDTISIRTTRTLDLKYLPFSFDDDLFTSFVYKRNYRVPFMKNFTRSSRRSVSGRTGPYTSSLLSSSQHTIQPSDGSAGAGPPPIPRVDDATAHVPGWNELSSALGGSRMASSQFSPESMNLPYGNAVWPDDLYDEQLGKKISELLSNQLYEKAVDLFYHDGYDIAVLFYSSCTTYQEESLAFFEYLLVKHHAIFSMLIVRMAYSKGYDWIETFYQSSEKFDDNIDCDVWTRIRTVAKSLESAISNFWSVRPTALNIDQIDTGRHIALDLDIVSYLHKIGFRFGFSSSVGSLPVLPHPRHLEIRILSSWLDISPKLLATSLWEVPYHYNSEMKKTSEIARERTKTLIAKPLKIVVYDKIHMPLLIAAIQLLYHNGVAPSSSGIMMRLLLDKDEHVPHWRLYCFALFAASMRNQTTVADALKNKLQRSIKHVLRTGSELDQFPFDTDWELYYICSAAESRTMNQYSGCFSYVPNRQVLKNTVNNADLSQLHDIKRMKDWFSENITW</sequence>
<keyword evidence="3" id="KW-1185">Reference proteome</keyword>
<name>A0A9P9IIT0_9PLEO</name>
<feature type="compositionally biased region" description="Polar residues" evidence="1">
    <location>
        <begin position="236"/>
        <end position="250"/>
    </location>
</feature>
<protein>
    <submittedName>
        <fullName evidence="2">Uncharacterized protein</fullName>
    </submittedName>
</protein>
<organism evidence="2 3">
    <name type="scientific">Dendryphion nanum</name>
    <dbReference type="NCBI Taxonomy" id="256645"/>
    <lineage>
        <taxon>Eukaryota</taxon>
        <taxon>Fungi</taxon>
        <taxon>Dikarya</taxon>
        <taxon>Ascomycota</taxon>
        <taxon>Pezizomycotina</taxon>
        <taxon>Dothideomycetes</taxon>
        <taxon>Pleosporomycetidae</taxon>
        <taxon>Pleosporales</taxon>
        <taxon>Torulaceae</taxon>
        <taxon>Dendryphion</taxon>
    </lineage>
</organism>
<dbReference type="AlphaFoldDB" id="A0A9P9IIT0"/>
<proteinExistence type="predicted"/>
<dbReference type="OrthoDB" id="341259at2759"/>
<evidence type="ECO:0000313" key="3">
    <source>
        <dbReference type="Proteomes" id="UP000700596"/>
    </source>
</evidence>